<dbReference type="Gene3D" id="1.10.10.10">
    <property type="entry name" value="Winged helix-like DNA-binding domain superfamily/Winged helix DNA-binding domain"/>
    <property type="match status" value="1"/>
</dbReference>
<protein>
    <submittedName>
        <fullName evidence="4">DNA processing protein</fullName>
    </submittedName>
</protein>
<dbReference type="EMBL" id="SMAG01000009">
    <property type="protein sequence ID" value="TCS93160.1"/>
    <property type="molecule type" value="Genomic_DNA"/>
</dbReference>
<organism evidence="4 5">
    <name type="scientific">Hazenella coriacea</name>
    <dbReference type="NCBI Taxonomy" id="1179467"/>
    <lineage>
        <taxon>Bacteria</taxon>
        <taxon>Bacillati</taxon>
        <taxon>Bacillota</taxon>
        <taxon>Bacilli</taxon>
        <taxon>Bacillales</taxon>
        <taxon>Thermoactinomycetaceae</taxon>
        <taxon>Hazenella</taxon>
    </lineage>
</organism>
<keyword evidence="5" id="KW-1185">Reference proteome</keyword>
<evidence type="ECO:0000256" key="1">
    <source>
        <dbReference type="ARBA" id="ARBA00006525"/>
    </source>
</evidence>
<dbReference type="InterPro" id="IPR041614">
    <property type="entry name" value="DprA_WH"/>
</dbReference>
<gene>
    <name evidence="4" type="ORF">EDD58_109102</name>
</gene>
<feature type="domain" description="Smf/DprA SLOG" evidence="2">
    <location>
        <begin position="79"/>
        <end position="286"/>
    </location>
</feature>
<reference evidence="4 5" key="1">
    <citation type="submission" date="2019-03" db="EMBL/GenBank/DDBJ databases">
        <title>Genomic Encyclopedia of Type Strains, Phase IV (KMG-IV): sequencing the most valuable type-strain genomes for metagenomic binning, comparative biology and taxonomic classification.</title>
        <authorList>
            <person name="Goeker M."/>
        </authorList>
    </citation>
    <scope>NUCLEOTIDE SEQUENCE [LARGE SCALE GENOMIC DNA]</scope>
    <source>
        <strain evidence="4 5">DSM 45707</strain>
    </source>
</reference>
<dbReference type="InterPro" id="IPR003488">
    <property type="entry name" value="DprA"/>
</dbReference>
<dbReference type="Pfam" id="PF17782">
    <property type="entry name" value="WHD_DprA"/>
    <property type="match status" value="1"/>
</dbReference>
<evidence type="ECO:0000259" key="3">
    <source>
        <dbReference type="Pfam" id="PF17782"/>
    </source>
</evidence>
<evidence type="ECO:0000259" key="2">
    <source>
        <dbReference type="Pfam" id="PF02481"/>
    </source>
</evidence>
<dbReference type="GO" id="GO:0009294">
    <property type="term" value="P:DNA-mediated transformation"/>
    <property type="evidence" value="ECO:0007669"/>
    <property type="project" value="InterPro"/>
</dbReference>
<dbReference type="RefSeq" id="WP_165875976.1">
    <property type="nucleotide sequence ID" value="NZ_SMAG01000009.1"/>
</dbReference>
<dbReference type="PANTHER" id="PTHR43022:SF1">
    <property type="entry name" value="PROTEIN SMF"/>
    <property type="match status" value="1"/>
</dbReference>
<dbReference type="InterPro" id="IPR057666">
    <property type="entry name" value="DrpA_SLOG"/>
</dbReference>
<dbReference type="PANTHER" id="PTHR43022">
    <property type="entry name" value="PROTEIN SMF"/>
    <property type="match status" value="1"/>
</dbReference>
<evidence type="ECO:0000313" key="4">
    <source>
        <dbReference type="EMBL" id="TCS93160.1"/>
    </source>
</evidence>
<comment type="similarity">
    <text evidence="1">Belongs to the DprA/Smf family.</text>
</comment>
<dbReference type="NCBIfam" id="TIGR00732">
    <property type="entry name" value="dprA"/>
    <property type="match status" value="1"/>
</dbReference>
<comment type="caution">
    <text evidence="4">The sequence shown here is derived from an EMBL/GenBank/DDBJ whole genome shotgun (WGS) entry which is preliminary data.</text>
</comment>
<sequence length="366" mass="40936">MNEISSLIALHQITGVGWHTIQKMFDAGWDLGRPLTPSLITELKHRRIPQPLLDRIKEKWTLSFIRQVEEELQRRKIQAITPWHEMYPSWLKEISQPPWILYLKGDSSLLSCYSLAMVGTRKPTPYGKKIARMLSEQLVEQEWTVVSGMASGIDGEAHRSVLESGGKTVAVLATGVDVIYPKSHRSLYQEIVQKGVVVSEMPPGTRPHPGLFPQRNRIISGLSLGTIVVEAAEKSGSLITADYSMEQGRDVFAVPGPISSKQSIGALKLIQQGAKCVVTAQDVFDEFIHIKPLLPVKDSSDSSHEENLTTQEQDVLNLIPLEPMLIDQLMEQLKEKMTLSEMHQALCLLEIKQKISQLPGAQVIRK</sequence>
<name>A0A4R3L3F1_9BACL</name>
<dbReference type="InterPro" id="IPR036388">
    <property type="entry name" value="WH-like_DNA-bd_sf"/>
</dbReference>
<dbReference type="AlphaFoldDB" id="A0A4R3L3F1"/>
<dbReference type="Proteomes" id="UP000294937">
    <property type="component" value="Unassembled WGS sequence"/>
</dbReference>
<evidence type="ECO:0000313" key="5">
    <source>
        <dbReference type="Proteomes" id="UP000294937"/>
    </source>
</evidence>
<dbReference type="Pfam" id="PF02481">
    <property type="entry name" value="DNA_processg_A"/>
    <property type="match status" value="1"/>
</dbReference>
<accession>A0A4R3L3F1</accession>
<feature type="domain" description="DprA winged helix" evidence="3">
    <location>
        <begin position="305"/>
        <end position="360"/>
    </location>
</feature>
<dbReference type="SUPFAM" id="SSF102405">
    <property type="entry name" value="MCP/YpsA-like"/>
    <property type="match status" value="1"/>
</dbReference>
<dbReference type="Gene3D" id="3.40.50.450">
    <property type="match status" value="1"/>
</dbReference>
<proteinExistence type="inferred from homology"/>